<dbReference type="AlphaFoldDB" id="A0A7R9AAT8"/>
<dbReference type="EMBL" id="CAJPEV010002988">
    <property type="protein sequence ID" value="CAG0898605.1"/>
    <property type="molecule type" value="Genomic_DNA"/>
</dbReference>
<proteinExistence type="predicted"/>
<evidence type="ECO:0000313" key="3">
    <source>
        <dbReference type="EMBL" id="CAD7250652.1"/>
    </source>
</evidence>
<dbReference type="Proteomes" id="UP000677054">
    <property type="component" value="Unassembled WGS sequence"/>
</dbReference>
<evidence type="ECO:0000313" key="4">
    <source>
        <dbReference type="Proteomes" id="UP000677054"/>
    </source>
</evidence>
<keyword evidence="1" id="KW-1133">Transmembrane helix</keyword>
<feature type="transmembrane region" description="Helical" evidence="1">
    <location>
        <begin position="116"/>
        <end position="134"/>
    </location>
</feature>
<dbReference type="EMBL" id="LR902505">
    <property type="protein sequence ID" value="CAD7250652.1"/>
    <property type="molecule type" value="Genomic_DNA"/>
</dbReference>
<organism evidence="3">
    <name type="scientific">Darwinula stevensoni</name>
    <dbReference type="NCBI Taxonomy" id="69355"/>
    <lineage>
        <taxon>Eukaryota</taxon>
        <taxon>Metazoa</taxon>
        <taxon>Ecdysozoa</taxon>
        <taxon>Arthropoda</taxon>
        <taxon>Crustacea</taxon>
        <taxon>Oligostraca</taxon>
        <taxon>Ostracoda</taxon>
        <taxon>Podocopa</taxon>
        <taxon>Podocopida</taxon>
        <taxon>Darwinulocopina</taxon>
        <taxon>Darwinuloidea</taxon>
        <taxon>Darwinulidae</taxon>
        <taxon>Darwinula</taxon>
    </lineage>
</organism>
<evidence type="ECO:0000256" key="1">
    <source>
        <dbReference type="SAM" id="Phobius"/>
    </source>
</evidence>
<sequence length="136" mass="14188">MRVKLLLAFAIVGPATLAGALTCIYCGPADSGIPPCDGGNTTTKSCSTDYQHPACVAAYDRKGGKLVYGDCVDTAKSECVAVSSNDTQVGTYQCACKTDLCNGLTDAFIRSSSSSASRSFLLFVFAVLASGRFVRF</sequence>
<reference evidence="3" key="1">
    <citation type="submission" date="2020-11" db="EMBL/GenBank/DDBJ databases">
        <authorList>
            <person name="Tran Van P."/>
        </authorList>
    </citation>
    <scope>NUCLEOTIDE SEQUENCE</scope>
</reference>
<name>A0A7R9AAT8_9CRUS</name>
<evidence type="ECO:0000256" key="2">
    <source>
        <dbReference type="SAM" id="SignalP"/>
    </source>
</evidence>
<accession>A0A7R9AAT8</accession>
<protein>
    <submittedName>
        <fullName evidence="3">Uncharacterized protein</fullName>
    </submittedName>
</protein>
<feature type="chain" id="PRO_5036402828" evidence="2">
    <location>
        <begin position="21"/>
        <end position="136"/>
    </location>
</feature>
<gene>
    <name evidence="3" type="ORF">DSTB1V02_LOCUS10422</name>
</gene>
<feature type="signal peptide" evidence="2">
    <location>
        <begin position="1"/>
        <end position="20"/>
    </location>
</feature>
<keyword evidence="1" id="KW-0812">Transmembrane</keyword>
<keyword evidence="2" id="KW-0732">Signal</keyword>
<keyword evidence="1" id="KW-0472">Membrane</keyword>
<keyword evidence="4" id="KW-1185">Reference proteome</keyword>